<dbReference type="OrthoDB" id="9836269at2"/>
<dbReference type="KEGG" id="caby:Cabys_2394"/>
<dbReference type="InParanoid" id="H1XWU1"/>
<dbReference type="HOGENOM" id="CLU_1607794_0_0_0"/>
<organism evidence="2 3">
    <name type="scientific">Caldithrix abyssi DSM 13497</name>
    <dbReference type="NCBI Taxonomy" id="880073"/>
    <lineage>
        <taxon>Bacteria</taxon>
        <taxon>Pseudomonadati</taxon>
        <taxon>Calditrichota</taxon>
        <taxon>Calditrichia</taxon>
        <taxon>Calditrichales</taxon>
        <taxon>Calditrichaceae</taxon>
        <taxon>Caldithrix</taxon>
    </lineage>
</organism>
<protein>
    <recommendedName>
        <fullName evidence="5">PIN domain-containing protein</fullName>
    </recommendedName>
</protein>
<dbReference type="EMBL" id="CM001402">
    <property type="protein sequence ID" value="EHO43067.1"/>
    <property type="molecule type" value="Genomic_DNA"/>
</dbReference>
<keyword evidence="3" id="KW-1185">Reference proteome</keyword>
<reference evidence="2 3" key="1">
    <citation type="submission" date="2011-09" db="EMBL/GenBank/DDBJ databases">
        <title>The permanent draft genome of Caldithrix abyssi DSM 13497.</title>
        <authorList>
            <consortium name="US DOE Joint Genome Institute (JGI-PGF)"/>
            <person name="Lucas S."/>
            <person name="Han J."/>
            <person name="Lapidus A."/>
            <person name="Bruce D."/>
            <person name="Goodwin L."/>
            <person name="Pitluck S."/>
            <person name="Peters L."/>
            <person name="Kyrpides N."/>
            <person name="Mavromatis K."/>
            <person name="Ivanova N."/>
            <person name="Mikhailova N."/>
            <person name="Chertkov O."/>
            <person name="Detter J.C."/>
            <person name="Tapia R."/>
            <person name="Han C."/>
            <person name="Land M."/>
            <person name="Hauser L."/>
            <person name="Markowitz V."/>
            <person name="Cheng J.-F."/>
            <person name="Hugenholtz P."/>
            <person name="Woyke T."/>
            <person name="Wu D."/>
            <person name="Spring S."/>
            <person name="Brambilla E."/>
            <person name="Klenk H.-P."/>
            <person name="Eisen J.A."/>
        </authorList>
    </citation>
    <scope>NUCLEOTIDE SEQUENCE [LARGE SCALE GENOMIC DNA]</scope>
    <source>
        <strain evidence="2 3">DSM 13497</strain>
    </source>
</reference>
<evidence type="ECO:0000313" key="2">
    <source>
        <dbReference type="EMBL" id="EHO43067.1"/>
    </source>
</evidence>
<dbReference type="InterPro" id="IPR029060">
    <property type="entry name" value="PIN-like_dom_sf"/>
</dbReference>
<dbReference type="AlphaFoldDB" id="H1XWU1"/>
<dbReference type="Proteomes" id="UP000183868">
    <property type="component" value="Chromosome"/>
</dbReference>
<dbReference type="Proteomes" id="UP000004671">
    <property type="component" value="Chromosome"/>
</dbReference>
<reference evidence="1 4" key="2">
    <citation type="submission" date="2016-11" db="EMBL/GenBank/DDBJ databases">
        <title>Genomic analysis of Caldithrix abyssi and proposal of a novel bacterial phylum Caldithrichaeota.</title>
        <authorList>
            <person name="Kublanov I."/>
            <person name="Sigalova O."/>
            <person name="Gavrilov S."/>
            <person name="Lebedinsky A."/>
            <person name="Ivanova N."/>
            <person name="Daum C."/>
            <person name="Reddy T."/>
            <person name="Klenk H.P."/>
            <person name="Goker M."/>
            <person name="Reva O."/>
            <person name="Miroshnichenko M."/>
            <person name="Kyprides N."/>
            <person name="Woyke T."/>
            <person name="Gelfand M."/>
        </authorList>
    </citation>
    <scope>NUCLEOTIDE SEQUENCE [LARGE SCALE GENOMIC DNA]</scope>
    <source>
        <strain evidence="1 4">LF13</strain>
    </source>
</reference>
<gene>
    <name evidence="1" type="ORF">Cabys_2394</name>
    <name evidence="2" type="ORF">Calab_3468</name>
</gene>
<evidence type="ECO:0000313" key="4">
    <source>
        <dbReference type="Proteomes" id="UP000183868"/>
    </source>
</evidence>
<sequence>MKKDAKVANIDPQKVLRQFDQLQCAVIDACSMIYLQRINLLAKLGAQLELTTPAAVLHEARLPASFSIKVFDELSRAPADRQLIDLALKLGCPVISDDRKVLARADRHGLDYFNSLMMIFYLFHVGKLDRRQLLKKREQIRVFAYYAPWIEAFADRLFDLMNKNA</sequence>
<dbReference type="PaxDb" id="880073-Calab_3468"/>
<evidence type="ECO:0000313" key="3">
    <source>
        <dbReference type="Proteomes" id="UP000004671"/>
    </source>
</evidence>
<evidence type="ECO:0000313" key="1">
    <source>
        <dbReference type="EMBL" id="APF19143.1"/>
    </source>
</evidence>
<accession>H1XWU1</accession>
<dbReference type="eggNOG" id="ENOG502ZDWF">
    <property type="taxonomic scope" value="Bacteria"/>
</dbReference>
<dbReference type="RefSeq" id="WP_006930536.1">
    <property type="nucleotide sequence ID" value="NZ_CM001402.1"/>
</dbReference>
<dbReference type="SUPFAM" id="SSF88723">
    <property type="entry name" value="PIN domain-like"/>
    <property type="match status" value="1"/>
</dbReference>
<name>H1XWU1_CALAY</name>
<evidence type="ECO:0008006" key="5">
    <source>
        <dbReference type="Google" id="ProtNLM"/>
    </source>
</evidence>
<proteinExistence type="predicted"/>
<dbReference type="EMBL" id="CP018099">
    <property type="protein sequence ID" value="APF19143.1"/>
    <property type="molecule type" value="Genomic_DNA"/>
</dbReference>